<keyword evidence="2" id="KW-0012">Acyltransferase</keyword>
<dbReference type="CDD" id="cd04301">
    <property type="entry name" value="NAT_SF"/>
    <property type="match status" value="1"/>
</dbReference>
<dbReference type="Pfam" id="PF13673">
    <property type="entry name" value="Acetyltransf_10"/>
    <property type="match status" value="1"/>
</dbReference>
<evidence type="ECO:0000256" key="2">
    <source>
        <dbReference type="ARBA" id="ARBA00023315"/>
    </source>
</evidence>
<comment type="caution">
    <text evidence="4">The sequence shown here is derived from an EMBL/GenBank/DDBJ whole genome shotgun (WGS) entry which is preliminary data.</text>
</comment>
<feature type="domain" description="N-acetyltransferase" evidence="3">
    <location>
        <begin position="10"/>
        <end position="177"/>
    </location>
</feature>
<evidence type="ECO:0000313" key="5">
    <source>
        <dbReference type="Proteomes" id="UP001501599"/>
    </source>
</evidence>
<sequence length="185" mass="20360">MDAAAQRTQPTVEPLTEEDAAAWARFVTIERARTYEGLVHDDFLERHLATLDAQAQEIRAELASGVGRLAVAWHEGAIVGAASSTASPMAWETGLGFEPVPVDRALDTLYVAPAWHGTGLADRLLARVLDDEPTMLWLIAGNERARRFYERRGFALWGEEVSTGPTWNHVPMRRMLRGGPTAARG</sequence>
<dbReference type="InterPro" id="IPR050680">
    <property type="entry name" value="YpeA/RimI_acetyltransf"/>
</dbReference>
<organism evidence="4 5">
    <name type="scientific">Agrococcus versicolor</name>
    <dbReference type="NCBI Taxonomy" id="501482"/>
    <lineage>
        <taxon>Bacteria</taxon>
        <taxon>Bacillati</taxon>
        <taxon>Actinomycetota</taxon>
        <taxon>Actinomycetes</taxon>
        <taxon>Micrococcales</taxon>
        <taxon>Microbacteriaceae</taxon>
        <taxon>Agrococcus</taxon>
    </lineage>
</organism>
<protein>
    <recommendedName>
        <fullName evidence="3">N-acetyltransferase domain-containing protein</fullName>
    </recommendedName>
</protein>
<reference evidence="5" key="1">
    <citation type="journal article" date="2019" name="Int. J. Syst. Evol. Microbiol.">
        <title>The Global Catalogue of Microorganisms (GCM) 10K type strain sequencing project: providing services to taxonomists for standard genome sequencing and annotation.</title>
        <authorList>
            <consortium name="The Broad Institute Genomics Platform"/>
            <consortium name="The Broad Institute Genome Sequencing Center for Infectious Disease"/>
            <person name="Wu L."/>
            <person name="Ma J."/>
        </authorList>
    </citation>
    <scope>NUCLEOTIDE SEQUENCE [LARGE SCALE GENOMIC DNA]</scope>
    <source>
        <strain evidence="5">JCM 16026</strain>
    </source>
</reference>
<dbReference type="InterPro" id="IPR016181">
    <property type="entry name" value="Acyl_CoA_acyltransferase"/>
</dbReference>
<dbReference type="PANTHER" id="PTHR43420:SF51">
    <property type="entry name" value="PEPTIDYL-LYSINE N-ACETYLTRANSFERASE YIAC"/>
    <property type="match status" value="1"/>
</dbReference>
<proteinExistence type="predicted"/>
<accession>A0ABP5MHW6</accession>
<gene>
    <name evidence="4" type="ORF">GCM10009846_09930</name>
</gene>
<dbReference type="Gene3D" id="3.40.630.30">
    <property type="match status" value="1"/>
</dbReference>
<keyword evidence="5" id="KW-1185">Reference proteome</keyword>
<dbReference type="EMBL" id="BAAAQT010000005">
    <property type="protein sequence ID" value="GAA2172346.1"/>
    <property type="molecule type" value="Genomic_DNA"/>
</dbReference>
<dbReference type="RefSeq" id="WP_344341059.1">
    <property type="nucleotide sequence ID" value="NZ_BAAAQT010000005.1"/>
</dbReference>
<dbReference type="PANTHER" id="PTHR43420">
    <property type="entry name" value="ACETYLTRANSFERASE"/>
    <property type="match status" value="1"/>
</dbReference>
<evidence type="ECO:0000256" key="1">
    <source>
        <dbReference type="ARBA" id="ARBA00022679"/>
    </source>
</evidence>
<dbReference type="Proteomes" id="UP001501599">
    <property type="component" value="Unassembled WGS sequence"/>
</dbReference>
<evidence type="ECO:0000313" key="4">
    <source>
        <dbReference type="EMBL" id="GAA2172346.1"/>
    </source>
</evidence>
<dbReference type="PROSITE" id="PS51186">
    <property type="entry name" value="GNAT"/>
    <property type="match status" value="1"/>
</dbReference>
<dbReference type="InterPro" id="IPR000182">
    <property type="entry name" value="GNAT_dom"/>
</dbReference>
<evidence type="ECO:0000259" key="3">
    <source>
        <dbReference type="PROSITE" id="PS51186"/>
    </source>
</evidence>
<dbReference type="SUPFAM" id="SSF55729">
    <property type="entry name" value="Acyl-CoA N-acyltransferases (Nat)"/>
    <property type="match status" value="1"/>
</dbReference>
<keyword evidence="1" id="KW-0808">Transferase</keyword>
<name>A0ABP5MHW6_9MICO</name>